<keyword evidence="7" id="KW-0539">Nucleus</keyword>
<evidence type="ECO:0000256" key="7">
    <source>
        <dbReference type="ARBA" id="ARBA00023242"/>
    </source>
</evidence>
<dbReference type="EMBL" id="LXFE01000144">
    <property type="protein sequence ID" value="OLL26822.1"/>
    <property type="molecule type" value="Genomic_DNA"/>
</dbReference>
<evidence type="ECO:0000313" key="15">
    <source>
        <dbReference type="Proteomes" id="UP000186594"/>
    </source>
</evidence>
<dbReference type="Pfam" id="PF13087">
    <property type="entry name" value="AAA_12"/>
    <property type="match status" value="1"/>
</dbReference>
<keyword evidence="8" id="KW-0175">Coiled coil</keyword>
<dbReference type="PANTHER" id="PTHR10887:SF495">
    <property type="entry name" value="HELICASE SENATAXIN ISOFORM X1-RELATED"/>
    <property type="match status" value="1"/>
</dbReference>
<feature type="domain" description="DNA2/NAM7 helicase-like C-terminal" evidence="12">
    <location>
        <begin position="1525"/>
        <end position="1718"/>
    </location>
</feature>
<dbReference type="GO" id="GO:0001147">
    <property type="term" value="F:transcription termination site sequence-specific DNA binding"/>
    <property type="evidence" value="ECO:0007669"/>
    <property type="project" value="TreeGrafter"/>
</dbReference>
<evidence type="ECO:0000259" key="13">
    <source>
        <dbReference type="Pfam" id="PF23576"/>
    </source>
</evidence>
<evidence type="ECO:0000259" key="12">
    <source>
        <dbReference type="Pfam" id="PF13087"/>
    </source>
</evidence>
<dbReference type="InterPro" id="IPR056474">
    <property type="entry name" value="SEN1_barrel"/>
</dbReference>
<comment type="caution">
    <text evidence="14">The sequence shown here is derived from an EMBL/GenBank/DDBJ whole genome shotgun (WGS) entry which is preliminary data.</text>
</comment>
<dbReference type="SUPFAM" id="SSF52540">
    <property type="entry name" value="P-loop containing nucleoside triphosphate hydrolases"/>
    <property type="match status" value="1"/>
</dbReference>
<comment type="subcellular location">
    <subcellularLocation>
        <location evidence="1">Nucleus</location>
    </subcellularLocation>
</comment>
<dbReference type="GO" id="GO:0016604">
    <property type="term" value="C:nuclear body"/>
    <property type="evidence" value="ECO:0007669"/>
    <property type="project" value="TreeGrafter"/>
</dbReference>
<protein>
    <submittedName>
        <fullName evidence="14">Putative ATP-dependent helicase</fullName>
    </submittedName>
</protein>
<dbReference type="GO" id="GO:0005524">
    <property type="term" value="F:ATP binding"/>
    <property type="evidence" value="ECO:0007669"/>
    <property type="project" value="UniProtKB-KW"/>
</dbReference>
<evidence type="ECO:0000256" key="8">
    <source>
        <dbReference type="SAM" id="Coils"/>
    </source>
</evidence>
<evidence type="ECO:0000256" key="5">
    <source>
        <dbReference type="ARBA" id="ARBA00022806"/>
    </source>
</evidence>
<feature type="compositionally biased region" description="Basic and acidic residues" evidence="9">
    <location>
        <begin position="1872"/>
        <end position="1883"/>
    </location>
</feature>
<dbReference type="InterPro" id="IPR045055">
    <property type="entry name" value="DNA2/NAM7-like"/>
</dbReference>
<dbReference type="Pfam" id="PF13086">
    <property type="entry name" value="AAA_11"/>
    <property type="match status" value="1"/>
</dbReference>
<keyword evidence="3" id="KW-0547">Nucleotide-binding</keyword>
<dbReference type="Proteomes" id="UP000186594">
    <property type="component" value="Unassembled WGS sequence"/>
</dbReference>
<feature type="region of interest" description="Disordered" evidence="9">
    <location>
        <begin position="1838"/>
        <end position="1916"/>
    </location>
</feature>
<dbReference type="InterPro" id="IPR041679">
    <property type="entry name" value="DNA2/NAM7-like_C"/>
</dbReference>
<evidence type="ECO:0000256" key="9">
    <source>
        <dbReference type="SAM" id="MobiDB-lite"/>
    </source>
</evidence>
<feature type="region of interest" description="Disordered" evidence="9">
    <location>
        <begin position="860"/>
        <end position="968"/>
    </location>
</feature>
<evidence type="ECO:0000256" key="6">
    <source>
        <dbReference type="ARBA" id="ARBA00022840"/>
    </source>
</evidence>
<organism evidence="14 15">
    <name type="scientific">Neolecta irregularis (strain DAH-3)</name>
    <dbReference type="NCBI Taxonomy" id="1198029"/>
    <lineage>
        <taxon>Eukaryota</taxon>
        <taxon>Fungi</taxon>
        <taxon>Dikarya</taxon>
        <taxon>Ascomycota</taxon>
        <taxon>Taphrinomycotina</taxon>
        <taxon>Neolectales</taxon>
        <taxon>Neolectaceae</taxon>
        <taxon>Neolecta</taxon>
    </lineage>
</organism>
<dbReference type="InterPro" id="IPR024481">
    <property type="entry name" value="Helicase_Sen1_N"/>
</dbReference>
<dbReference type="CDD" id="cd18808">
    <property type="entry name" value="SF1_C_Upf1"/>
    <property type="match status" value="1"/>
</dbReference>
<comment type="similarity">
    <text evidence="2">Belongs to the DNA2/NAM7 helicase family.</text>
</comment>
<dbReference type="GO" id="GO:0005694">
    <property type="term" value="C:chromosome"/>
    <property type="evidence" value="ECO:0007669"/>
    <property type="project" value="UniProtKB-ARBA"/>
</dbReference>
<feature type="domain" description="DNA2/NAM7 helicase helicase" evidence="11">
    <location>
        <begin position="1225"/>
        <end position="1518"/>
    </location>
</feature>
<dbReference type="Gene3D" id="3.40.50.300">
    <property type="entry name" value="P-loop containing nucleotide triphosphate hydrolases"/>
    <property type="match status" value="2"/>
</dbReference>
<dbReference type="FunFam" id="3.40.50.300:FF:001152">
    <property type="entry name" value="tRNA-splicing endonuclease, putative"/>
    <property type="match status" value="1"/>
</dbReference>
<dbReference type="Pfam" id="PF12726">
    <property type="entry name" value="SEN1_N"/>
    <property type="match status" value="1"/>
</dbReference>
<feature type="region of interest" description="Disordered" evidence="9">
    <location>
        <begin position="1802"/>
        <end position="1822"/>
    </location>
</feature>
<gene>
    <name evidence="14" type="ORF">NEOLI_001005</name>
</gene>
<feature type="compositionally biased region" description="Low complexity" evidence="9">
    <location>
        <begin position="875"/>
        <end position="894"/>
    </location>
</feature>
<dbReference type="GO" id="GO:0016787">
    <property type="term" value="F:hydrolase activity"/>
    <property type="evidence" value="ECO:0007669"/>
    <property type="project" value="UniProtKB-KW"/>
</dbReference>
<evidence type="ECO:0000259" key="10">
    <source>
        <dbReference type="Pfam" id="PF12726"/>
    </source>
</evidence>
<feature type="domain" description="Helicase SEN1 beta-barrel" evidence="13">
    <location>
        <begin position="1079"/>
        <end position="1176"/>
    </location>
</feature>
<evidence type="ECO:0000259" key="11">
    <source>
        <dbReference type="Pfam" id="PF13086"/>
    </source>
</evidence>
<dbReference type="PANTHER" id="PTHR10887">
    <property type="entry name" value="DNA2/NAM7 HELICASE FAMILY"/>
    <property type="match status" value="1"/>
</dbReference>
<feature type="coiled-coil region" evidence="8">
    <location>
        <begin position="1367"/>
        <end position="1418"/>
    </location>
</feature>
<dbReference type="InterPro" id="IPR027417">
    <property type="entry name" value="P-loop_NTPase"/>
</dbReference>
<dbReference type="InterPro" id="IPR047187">
    <property type="entry name" value="SF1_C_Upf1"/>
</dbReference>
<proteinExistence type="inferred from homology"/>
<evidence type="ECO:0000256" key="2">
    <source>
        <dbReference type="ARBA" id="ARBA00007913"/>
    </source>
</evidence>
<name>A0A1U7LW95_NEOID</name>
<dbReference type="Pfam" id="PF23576">
    <property type="entry name" value="SEN1_barrel"/>
    <property type="match status" value="1"/>
</dbReference>
<dbReference type="STRING" id="1198029.A0A1U7LW95"/>
<evidence type="ECO:0000256" key="1">
    <source>
        <dbReference type="ARBA" id="ARBA00004123"/>
    </source>
</evidence>
<dbReference type="GO" id="GO:0006369">
    <property type="term" value="P:termination of RNA polymerase II transcription"/>
    <property type="evidence" value="ECO:0007669"/>
    <property type="project" value="TreeGrafter"/>
</dbReference>
<keyword evidence="15" id="KW-1185">Reference proteome</keyword>
<dbReference type="CDD" id="cd18042">
    <property type="entry name" value="DEXXQc_SETX"/>
    <property type="match status" value="1"/>
</dbReference>
<dbReference type="OrthoDB" id="6513042at2759"/>
<accession>A0A1U7LW95</accession>
<dbReference type="GO" id="GO:0004386">
    <property type="term" value="F:helicase activity"/>
    <property type="evidence" value="ECO:0007669"/>
    <property type="project" value="UniProtKB-KW"/>
</dbReference>
<keyword evidence="4" id="KW-0378">Hydrolase</keyword>
<dbReference type="InterPro" id="IPR041677">
    <property type="entry name" value="DNA2/NAM7_AAA_11"/>
</dbReference>
<dbReference type="FunFam" id="3.40.50.300:FF:000326">
    <property type="entry name" value="P-loop containing nucleoside triphosphate hydrolase"/>
    <property type="match status" value="1"/>
</dbReference>
<dbReference type="OMA" id="GCIKCIM"/>
<feature type="compositionally biased region" description="Polar residues" evidence="9">
    <location>
        <begin position="1802"/>
        <end position="1818"/>
    </location>
</feature>
<reference evidence="14 15" key="1">
    <citation type="submission" date="2016-04" db="EMBL/GenBank/DDBJ databases">
        <title>Evolutionary innovation and constraint leading to complex multicellularity in the Ascomycota.</title>
        <authorList>
            <person name="Cisse O."/>
            <person name="Nguyen A."/>
            <person name="Hewitt D.A."/>
            <person name="Jedd G."/>
            <person name="Stajich J.E."/>
        </authorList>
    </citation>
    <scope>NUCLEOTIDE SEQUENCE [LARGE SCALE GENOMIC DNA]</scope>
    <source>
        <strain evidence="14 15">DAH-3</strain>
    </source>
</reference>
<evidence type="ECO:0000256" key="3">
    <source>
        <dbReference type="ARBA" id="ARBA00022741"/>
    </source>
</evidence>
<sequence length="1916" mass="216639">MTVDSQSDELQEALKHLSSLKANEHWFCQPKNVIYARTALHLFSYPESDALKWLKKSSILQLTSCHLCSKEYHNSKRELRRDMGGYEDGGIEEFFKRLYDFDVSRLKSSLEESCAAIELNPKLKSSEIPLQSHVAMFECIYAPVLLHDNSLFESFKKVFLGVQANGGFLRVELVPGVLTFLFSDNPGLRGWAEKSLRKQAHKITSKEFHSLFRYEFEETKRTLTRPMVNYEWRALSILLKALDKNAILSGICGEGFDIVKFVHSNLWSQDSSILEILQAFSTLLSTLGSEFWVRLMPLTCANIIDQIMLKLKDPIEHPEILRDDELTESFGWVKPLLYSQNGHSKPKVAQKLCHYFFDQWQTQYIPGISKQVALSFGLSTLKTMLDETSQSNYIDASPDRLLRKEIRGVVDVYQDFVLCNLDHPDSIAIIGLCIEIDANQVKQDYLENASDLWDYSQTISVLPQIRNTNLYKTIIANLLPSVMVDLLPENPPYTAGLQKFRNEISGLFQQLSLLDQTELNFLLRDEKTQKTMIAFLLSPCTEWTQAAIDIIKQAFDATSRAEGVKGLIQLDPNLSIRNISNALEKVGELKSLLSARRAVRFGGDFLTHMVADRGGILKNSNIKLDRLVIQLFWKSYWGVLIHGIANATSWSEKEDKYQLIEFMRSLTDVATELIESHHLFESAISGEVISSPLRPSGIKSELLGIAMQALPYLVVWLRLNDKQLLTTTVSLICRMLRKFVRAAVEVPKEILQDLEKSTTSKKRLILDDQMREDIWIALSEHEDEARMLVEGTAEKSTAPIPSTSMPTGKIDFVKWKNYSKKSKAPMTELGPSWKENAIIIDDDTALSQIKEHVPMVMDPPKVYVRSTNPAKSRSAQKSSVKTASSSKSSSAMQQLRGDFSKDRKTLSKPIKISDKKPRLLGQSDIVGKDSAGTISTSDNSSSEESSDDESDSNGLFSLAKTHKTPPKIRRTERREIKILEGTSDMSGVRRAETERQRRIKAEQHAKARLTPDLAPLHKIILSWSPHHEGPLPPDAKESDYLKVSNKFNSAERYAQTFQPLLMLEAWQQIVRAKEECGTEIFKLKVEGRSSVDEMVEIQGNVDHETFRSHKLGDTDVIVLSNSANPFDQGPANFSFMAKVHGVLRKKDTVEISVRCVPPYTVIQQLRTRIEYFAVKLIGLTPIHREYSALKGLAYYDLCDDIVCGRPCIIQNPLPQIIRETMSAYNLNEPQAKAVAAAQNVEGFSLIQGPPGTGKTKTILGMVGAFLTDQRNKPVQIARPGMTMIKLNPAKILLCAPSNAAVDEILLRLKGGILDAKGEKWSPKVVRIGHSDMVNVAVKDMTLEELVDRAMGNLQSSNVDPSAIREMLNKILQERDSLKHEADQLRQNNQDTSALEEKIRSLNQKKLKIGQELDDARDKQNTDNRRRDFQRRSLQMEILNNAEVICCTLSGSGHEMLTSMAVNFETVIIDEAAQCIELSALIPLKYGCKRCILVGGLLFLKYHTEDVDPNQLPPTVLSQAAAGYAYEQSLFVRMQANHPQLVHLLSIQYRMHPEISLFPSRQFYNSKLLDGSNVAIDTKRPWHKSSLFTEYRFFDVGGREEVGKTRSVMNRMEINVAIQLYDRLQADFPKFDGKIGIVTPYKQQWRELKRQFQNKYGGMIFNSVDFNTVDGFQGQEKDIIIFSCVRASEGTGIGFLADVRRMNVALTRAKSSLFILGNVNSLEGNSYWRALIRDARERNLITRWNPGLFRNRIKPRENHYQDKEFKKSNDLIITAENHHVYQPQLNLVNRHSESLASLTAQPGLSGSISAQKPSNSSSVREAPIKISRAEDCAIRRANVTKKRIAEQPTEDPIKSRPLKQSKKEDLQSANSKKISEFPNGDKETPPLNESPKPPIVLVKRPKKEVDIFIRRKPGQAR</sequence>
<keyword evidence="6" id="KW-0067">ATP-binding</keyword>
<feature type="compositionally biased region" description="Basic and acidic residues" evidence="9">
    <location>
        <begin position="898"/>
        <end position="917"/>
    </location>
</feature>
<feature type="domain" description="Helicase Sen1 N-terminal" evidence="10">
    <location>
        <begin position="61"/>
        <end position="730"/>
    </location>
</feature>
<evidence type="ECO:0000313" key="14">
    <source>
        <dbReference type="EMBL" id="OLL26822.1"/>
    </source>
</evidence>
<evidence type="ECO:0000256" key="4">
    <source>
        <dbReference type="ARBA" id="ARBA00022801"/>
    </source>
</evidence>
<keyword evidence="5 14" id="KW-0347">Helicase</keyword>